<comment type="caution">
    <text evidence="1">The sequence shown here is derived from an EMBL/GenBank/DDBJ whole genome shotgun (WGS) entry which is preliminary data.</text>
</comment>
<reference evidence="1 2" key="1">
    <citation type="journal article" date="2018" name="Evol. Lett.">
        <title>Horizontal gene cluster transfer increased hallucinogenic mushroom diversity.</title>
        <authorList>
            <person name="Reynolds H.T."/>
            <person name="Vijayakumar V."/>
            <person name="Gluck-Thaler E."/>
            <person name="Korotkin H.B."/>
            <person name="Matheny P.B."/>
            <person name="Slot J.C."/>
        </authorList>
    </citation>
    <scope>NUCLEOTIDE SEQUENCE [LARGE SCALE GENOMIC DNA]</scope>
    <source>
        <strain evidence="1 2">2631</strain>
    </source>
</reference>
<dbReference type="EMBL" id="NHYD01003009">
    <property type="protein sequence ID" value="PPQ83538.1"/>
    <property type="molecule type" value="Genomic_DNA"/>
</dbReference>
<dbReference type="Proteomes" id="UP000283269">
    <property type="component" value="Unassembled WGS sequence"/>
</dbReference>
<protein>
    <submittedName>
        <fullName evidence="1">Uncharacterized protein</fullName>
    </submittedName>
</protein>
<keyword evidence="2" id="KW-1185">Reference proteome</keyword>
<gene>
    <name evidence="1" type="ORF">CVT25_006940</name>
</gene>
<dbReference type="AlphaFoldDB" id="A0A409WYD9"/>
<evidence type="ECO:0000313" key="1">
    <source>
        <dbReference type="EMBL" id="PPQ83538.1"/>
    </source>
</evidence>
<evidence type="ECO:0000313" key="2">
    <source>
        <dbReference type="Proteomes" id="UP000283269"/>
    </source>
</evidence>
<accession>A0A409WYD9</accession>
<proteinExistence type="predicted"/>
<organism evidence="1 2">
    <name type="scientific">Psilocybe cyanescens</name>
    <dbReference type="NCBI Taxonomy" id="93625"/>
    <lineage>
        <taxon>Eukaryota</taxon>
        <taxon>Fungi</taxon>
        <taxon>Dikarya</taxon>
        <taxon>Basidiomycota</taxon>
        <taxon>Agaricomycotina</taxon>
        <taxon>Agaricomycetes</taxon>
        <taxon>Agaricomycetidae</taxon>
        <taxon>Agaricales</taxon>
        <taxon>Agaricineae</taxon>
        <taxon>Strophariaceae</taxon>
        <taxon>Psilocybe</taxon>
    </lineage>
</organism>
<dbReference type="InParanoid" id="A0A409WYD9"/>
<name>A0A409WYD9_PSICY</name>
<sequence>MASAGLLTSALTVQNIPPSIMVAMTASVADHALATISAPATNVQCTSSIAMSGPTLSAADNASATISLLAPNVKRTATTMLSGPTTSAANIASATILIPSPSAECISPVTVSGPITCAADTALLAPNNNCSTNGPDAMDNIQIDKMVPSKTVQLAHWFEQAAYGTTVIVAATPQGTLDMLTCLSSVVATNGAELLPQEFELTLVNDMSLISGPVNVGSAILHLAMSSNLFQTSTSLLAPLSLTDHKPLTPHRSWIPLYPG</sequence>